<organism evidence="1">
    <name type="scientific">Rhizophora mucronata</name>
    <name type="common">Asiatic mangrove</name>
    <dbReference type="NCBI Taxonomy" id="61149"/>
    <lineage>
        <taxon>Eukaryota</taxon>
        <taxon>Viridiplantae</taxon>
        <taxon>Streptophyta</taxon>
        <taxon>Embryophyta</taxon>
        <taxon>Tracheophyta</taxon>
        <taxon>Spermatophyta</taxon>
        <taxon>Magnoliopsida</taxon>
        <taxon>eudicotyledons</taxon>
        <taxon>Gunneridae</taxon>
        <taxon>Pentapetalae</taxon>
        <taxon>rosids</taxon>
        <taxon>fabids</taxon>
        <taxon>Malpighiales</taxon>
        <taxon>Rhizophoraceae</taxon>
        <taxon>Rhizophora</taxon>
    </lineage>
</organism>
<reference evidence="1" key="1">
    <citation type="submission" date="2018-02" db="EMBL/GenBank/DDBJ databases">
        <title>Rhizophora mucronata_Transcriptome.</title>
        <authorList>
            <person name="Meera S.P."/>
            <person name="Sreeshan A."/>
            <person name="Augustine A."/>
        </authorList>
    </citation>
    <scope>NUCLEOTIDE SEQUENCE</scope>
    <source>
        <tissue evidence="1">Leaf</tissue>
    </source>
</reference>
<proteinExistence type="predicted"/>
<dbReference type="EMBL" id="GGEC01085970">
    <property type="protein sequence ID" value="MBX66454.1"/>
    <property type="molecule type" value="Transcribed_RNA"/>
</dbReference>
<accession>A0A2P2QHR9</accession>
<protein>
    <submittedName>
        <fullName evidence="1">Uncharacterized protein</fullName>
    </submittedName>
</protein>
<evidence type="ECO:0000313" key="1">
    <source>
        <dbReference type="EMBL" id="MBX66454.1"/>
    </source>
</evidence>
<name>A0A2P2QHR9_RHIMU</name>
<sequence>MNKDKDLQPSNGDW</sequence>